<protein>
    <recommendedName>
        <fullName evidence="3">Phosphoglycerate mutase-like protein</fullName>
    </recommendedName>
</protein>
<evidence type="ECO:0000313" key="2">
    <source>
        <dbReference type="Proteomes" id="UP001385951"/>
    </source>
</evidence>
<dbReference type="InterPro" id="IPR050275">
    <property type="entry name" value="PGM_Phosphatase"/>
</dbReference>
<dbReference type="Gene3D" id="3.40.50.1240">
    <property type="entry name" value="Phosphoglycerate mutase-like"/>
    <property type="match status" value="1"/>
</dbReference>
<dbReference type="Pfam" id="PF00300">
    <property type="entry name" value="His_Phos_1"/>
    <property type="match status" value="1"/>
</dbReference>
<dbReference type="GO" id="GO:0016791">
    <property type="term" value="F:phosphatase activity"/>
    <property type="evidence" value="ECO:0007669"/>
    <property type="project" value="TreeGrafter"/>
</dbReference>
<dbReference type="PANTHER" id="PTHR48100">
    <property type="entry name" value="BROAD-SPECIFICITY PHOSPHATASE YOR283W-RELATED"/>
    <property type="match status" value="1"/>
</dbReference>
<reference evidence="1 2" key="1">
    <citation type="submission" date="2022-09" db="EMBL/GenBank/DDBJ databases">
        <authorList>
            <person name="Palmer J.M."/>
        </authorList>
    </citation>
    <scope>NUCLEOTIDE SEQUENCE [LARGE SCALE GENOMIC DNA]</scope>
    <source>
        <strain evidence="1 2">DSM 7382</strain>
    </source>
</reference>
<keyword evidence="2" id="KW-1185">Reference proteome</keyword>
<dbReference type="AlphaFoldDB" id="A0AAW0FN55"/>
<comment type="caution">
    <text evidence="1">The sequence shown here is derived from an EMBL/GenBank/DDBJ whole genome shotgun (WGS) entry which is preliminary data.</text>
</comment>
<gene>
    <name evidence="1" type="ORF">QCA50_014489</name>
</gene>
<dbReference type="EMBL" id="JASBNA010000036">
    <property type="protein sequence ID" value="KAK7682286.1"/>
    <property type="molecule type" value="Genomic_DNA"/>
</dbReference>
<dbReference type="InterPro" id="IPR029033">
    <property type="entry name" value="His_PPase_superfam"/>
</dbReference>
<evidence type="ECO:0000313" key="1">
    <source>
        <dbReference type="EMBL" id="KAK7682286.1"/>
    </source>
</evidence>
<dbReference type="GO" id="GO:0005737">
    <property type="term" value="C:cytoplasm"/>
    <property type="evidence" value="ECO:0007669"/>
    <property type="project" value="TreeGrafter"/>
</dbReference>
<dbReference type="PANTHER" id="PTHR48100:SF1">
    <property type="entry name" value="HISTIDINE PHOSPHATASE FAMILY PROTEIN-RELATED"/>
    <property type="match status" value="1"/>
</dbReference>
<dbReference type="Proteomes" id="UP001385951">
    <property type="component" value="Unassembled WGS sequence"/>
</dbReference>
<dbReference type="InterPro" id="IPR013078">
    <property type="entry name" value="His_Pase_superF_clade-1"/>
</dbReference>
<dbReference type="SUPFAM" id="SSF53254">
    <property type="entry name" value="Phosphoglycerate mutase-like"/>
    <property type="match status" value="1"/>
</dbReference>
<evidence type="ECO:0008006" key="3">
    <source>
        <dbReference type="Google" id="ProtNLM"/>
    </source>
</evidence>
<accession>A0AAW0FN55</accession>
<organism evidence="1 2">
    <name type="scientific">Cerrena zonata</name>
    <dbReference type="NCBI Taxonomy" id="2478898"/>
    <lineage>
        <taxon>Eukaryota</taxon>
        <taxon>Fungi</taxon>
        <taxon>Dikarya</taxon>
        <taxon>Basidiomycota</taxon>
        <taxon>Agaricomycotina</taxon>
        <taxon>Agaricomycetes</taxon>
        <taxon>Polyporales</taxon>
        <taxon>Cerrenaceae</taxon>
        <taxon>Cerrena</taxon>
    </lineage>
</organism>
<name>A0AAW0FN55_9APHY</name>
<sequence length="195" mass="21890">MKFGTSSFTYIDNVAEAKYGTPAWNERKYSYWSKLDGDGNITWGPDALLTPTGETQAADARTAWKTEVAHGVPLPTVFLSSLLRRALDTWKITFAESPEGEKPVLDYEYTNVRSTLVHLYPHPTYTFEAPFPEHDPLWEADVRETNEHVVERALTILDKAFQRSDTYISITAHSGFINGFLTAVGHLTFLCLLGG</sequence>
<proteinExistence type="predicted"/>